<dbReference type="InterPro" id="IPR036390">
    <property type="entry name" value="WH_DNA-bd_sf"/>
</dbReference>
<name>A0AB39UHM5_9BIFI</name>
<gene>
    <name evidence="1" type="ORF">QN216_08770</name>
</gene>
<dbReference type="SUPFAM" id="SSF46785">
    <property type="entry name" value="Winged helix' DNA-binding domain"/>
    <property type="match status" value="1"/>
</dbReference>
<dbReference type="PANTHER" id="PTHR33221">
    <property type="entry name" value="WINGED HELIX-TURN-HELIX TRANSCRIPTIONAL REGULATOR, RRF2 FAMILY"/>
    <property type="match status" value="1"/>
</dbReference>
<accession>A0AB39UHM5</accession>
<dbReference type="EMBL" id="CP129682">
    <property type="protein sequence ID" value="XDS48408.1"/>
    <property type="molecule type" value="Genomic_DNA"/>
</dbReference>
<protein>
    <submittedName>
        <fullName evidence="1">Rrf2 family transcriptional regulator</fullName>
    </submittedName>
</protein>
<dbReference type="AlphaFoldDB" id="A0AB39UHM5"/>
<dbReference type="InterPro" id="IPR036388">
    <property type="entry name" value="WH-like_DNA-bd_sf"/>
</dbReference>
<dbReference type="Pfam" id="PF02082">
    <property type="entry name" value="Rrf2"/>
    <property type="match status" value="1"/>
</dbReference>
<proteinExistence type="predicted"/>
<organism evidence="1">
    <name type="scientific">Bifidobacterium fermentum</name>
    <dbReference type="NCBI Taxonomy" id="3059035"/>
    <lineage>
        <taxon>Bacteria</taxon>
        <taxon>Bacillati</taxon>
        <taxon>Actinomycetota</taxon>
        <taxon>Actinomycetes</taxon>
        <taxon>Bifidobacteriales</taxon>
        <taxon>Bifidobacteriaceae</taxon>
        <taxon>Bifidobacterium</taxon>
    </lineage>
</organism>
<dbReference type="GO" id="GO:0005829">
    <property type="term" value="C:cytosol"/>
    <property type="evidence" value="ECO:0007669"/>
    <property type="project" value="TreeGrafter"/>
</dbReference>
<dbReference type="PANTHER" id="PTHR33221:SF15">
    <property type="entry name" value="HTH-TYPE TRANSCRIPTIONAL REGULATOR YWGB-RELATED"/>
    <property type="match status" value="1"/>
</dbReference>
<dbReference type="GO" id="GO:0003700">
    <property type="term" value="F:DNA-binding transcription factor activity"/>
    <property type="evidence" value="ECO:0007669"/>
    <property type="project" value="TreeGrafter"/>
</dbReference>
<reference evidence="1" key="1">
    <citation type="submission" date="2023-07" db="EMBL/GenBank/DDBJ databases">
        <title>Bifidobacterium aquikefiriaerophilum sp. nov. and Bifidobacterium eccum sp. nov., isolated from water kefir.</title>
        <authorList>
            <person name="Breselge S."/>
            <person name="Bellassi P."/>
            <person name="Barcenilla C."/>
            <person name="Alvarez-Ordonez A."/>
            <person name="Morelli L."/>
            <person name="Cotter P.D."/>
        </authorList>
    </citation>
    <scope>NUCLEOTIDE SEQUENCE</scope>
    <source>
        <strain evidence="1">WK013_4_14</strain>
    </source>
</reference>
<dbReference type="Gene3D" id="1.10.10.10">
    <property type="entry name" value="Winged helix-like DNA-binding domain superfamily/Winged helix DNA-binding domain"/>
    <property type="match status" value="1"/>
</dbReference>
<evidence type="ECO:0000313" key="1">
    <source>
        <dbReference type="EMBL" id="XDS48408.1"/>
    </source>
</evidence>
<dbReference type="PROSITE" id="PS51197">
    <property type="entry name" value="HTH_RRF2_2"/>
    <property type="match status" value="1"/>
</dbReference>
<dbReference type="InterPro" id="IPR000944">
    <property type="entry name" value="Tscrpt_reg_Rrf2"/>
</dbReference>
<sequence length="209" mass="23897">MKIRNSMEQSVCVLLMLAMERDHRPVKSHVLSTILGVSDAYLRKVMRRLVNSGLVRSDASKDGGYTLSRPIDQISMLDVFNAVEGPQPFFELSHLARRIFVKGRMVLRSENEVLQVISDAEDDFRHISKATRFPRRWKASNTTMESCGGNRRWGTWPMRMMLPQRKTCLANGRSASTRMQTTARKKARRALGMRGKWNAEGRVEVTVVE</sequence>
<dbReference type="RefSeq" id="WP_369342713.1">
    <property type="nucleotide sequence ID" value="NZ_CP129682.1"/>
</dbReference>